<comment type="caution">
    <text evidence="2">The sequence shown here is derived from an EMBL/GenBank/DDBJ whole genome shotgun (WGS) entry which is preliminary data.</text>
</comment>
<proteinExistence type="predicted"/>
<organism evidence="2 3">
    <name type="scientific">Novosphingobium taihuense</name>
    <dbReference type="NCBI Taxonomy" id="260085"/>
    <lineage>
        <taxon>Bacteria</taxon>
        <taxon>Pseudomonadati</taxon>
        <taxon>Pseudomonadota</taxon>
        <taxon>Alphaproteobacteria</taxon>
        <taxon>Sphingomonadales</taxon>
        <taxon>Sphingomonadaceae</taxon>
        <taxon>Novosphingobium</taxon>
    </lineage>
</organism>
<protein>
    <submittedName>
        <fullName evidence="2">EAL domain-containing protein (Putative c-di-GMP-specific phosphodiesterase class I)</fullName>
    </submittedName>
</protein>
<dbReference type="SUPFAM" id="SSF141868">
    <property type="entry name" value="EAL domain-like"/>
    <property type="match status" value="1"/>
</dbReference>
<dbReference type="EMBL" id="JACHOA010000002">
    <property type="protein sequence ID" value="MBB4613039.1"/>
    <property type="molecule type" value="Genomic_DNA"/>
</dbReference>
<dbReference type="InterPro" id="IPR035919">
    <property type="entry name" value="EAL_sf"/>
</dbReference>
<gene>
    <name evidence="2" type="ORF">GGR37_001298</name>
</gene>
<evidence type="ECO:0000313" key="2">
    <source>
        <dbReference type="EMBL" id="MBB4613039.1"/>
    </source>
</evidence>
<name>A0A7W7ETI8_9SPHN</name>
<dbReference type="InterPro" id="IPR001633">
    <property type="entry name" value="EAL_dom"/>
</dbReference>
<accession>A0A7W7ETI8</accession>
<keyword evidence="3" id="KW-1185">Reference proteome</keyword>
<dbReference type="PROSITE" id="PS50883">
    <property type="entry name" value="EAL"/>
    <property type="match status" value="1"/>
</dbReference>
<reference evidence="2 3" key="1">
    <citation type="submission" date="2020-08" db="EMBL/GenBank/DDBJ databases">
        <title>Genomic Encyclopedia of Type Strains, Phase IV (KMG-IV): sequencing the most valuable type-strain genomes for metagenomic binning, comparative biology and taxonomic classification.</title>
        <authorList>
            <person name="Goeker M."/>
        </authorList>
    </citation>
    <scope>NUCLEOTIDE SEQUENCE [LARGE SCALE GENOMIC DNA]</scope>
    <source>
        <strain evidence="2 3">DSM 17507</strain>
    </source>
</reference>
<dbReference type="AlphaFoldDB" id="A0A7W7ETI8"/>
<sequence>MDALRREGCDLIQGYLISRPVPAHDVAGLVKQMNGVGALSWACS</sequence>
<evidence type="ECO:0000259" key="1">
    <source>
        <dbReference type="PROSITE" id="PS50883"/>
    </source>
</evidence>
<dbReference type="Gene3D" id="3.20.20.450">
    <property type="entry name" value="EAL domain"/>
    <property type="match status" value="1"/>
</dbReference>
<dbReference type="OrthoDB" id="9814202at2"/>
<feature type="domain" description="EAL" evidence="1">
    <location>
        <begin position="1"/>
        <end position="34"/>
    </location>
</feature>
<evidence type="ECO:0000313" key="3">
    <source>
        <dbReference type="Proteomes" id="UP000538566"/>
    </source>
</evidence>
<dbReference type="Proteomes" id="UP000538566">
    <property type="component" value="Unassembled WGS sequence"/>
</dbReference>